<dbReference type="PROSITE" id="PS50238">
    <property type="entry name" value="RHOGAP"/>
    <property type="match status" value="1"/>
</dbReference>
<dbReference type="SMART" id="SM00324">
    <property type="entry name" value="RhoGAP"/>
    <property type="match status" value="1"/>
</dbReference>
<organism evidence="4 5">
    <name type="scientific">Cichlidogyrus casuarinus</name>
    <dbReference type="NCBI Taxonomy" id="1844966"/>
    <lineage>
        <taxon>Eukaryota</taxon>
        <taxon>Metazoa</taxon>
        <taxon>Spiralia</taxon>
        <taxon>Lophotrochozoa</taxon>
        <taxon>Platyhelminthes</taxon>
        <taxon>Monogenea</taxon>
        <taxon>Monopisthocotylea</taxon>
        <taxon>Dactylogyridea</taxon>
        <taxon>Ancyrocephalidae</taxon>
        <taxon>Cichlidogyrus</taxon>
    </lineage>
</organism>
<dbReference type="GO" id="GO:0005096">
    <property type="term" value="F:GTPase activator activity"/>
    <property type="evidence" value="ECO:0007669"/>
    <property type="project" value="UniProtKB-KW"/>
</dbReference>
<evidence type="ECO:0000259" key="3">
    <source>
        <dbReference type="PROSITE" id="PS50238"/>
    </source>
</evidence>
<dbReference type="PANTHER" id="PTHR23176">
    <property type="entry name" value="RHO/RAC/CDC GTPASE-ACTIVATING PROTEIN"/>
    <property type="match status" value="1"/>
</dbReference>
<proteinExistence type="predicted"/>
<name>A0ABD2QEJ0_9PLAT</name>
<gene>
    <name evidence="4" type="ORF">Ciccas_003396</name>
</gene>
<feature type="region of interest" description="Disordered" evidence="2">
    <location>
        <begin position="35"/>
        <end position="57"/>
    </location>
</feature>
<dbReference type="InterPro" id="IPR000198">
    <property type="entry name" value="RhoGAP_dom"/>
</dbReference>
<accession>A0ABD2QEJ0</accession>
<evidence type="ECO:0000256" key="1">
    <source>
        <dbReference type="ARBA" id="ARBA00022468"/>
    </source>
</evidence>
<dbReference type="Proteomes" id="UP001626550">
    <property type="component" value="Unassembled WGS sequence"/>
</dbReference>
<dbReference type="SUPFAM" id="SSF48350">
    <property type="entry name" value="GTPase activation domain, GAP"/>
    <property type="match status" value="1"/>
</dbReference>
<sequence>MFRRDTSSPPFASVPVSSVPGFKANCCFQAAPGVSDFKENKQPSESCASSASDSEPQWFNILPSSKAVVFKTSKSEGQTSLSVSDRQASFSSCSTDSSSSSSVSNASFINSSIDSSQDSIRHHGKAIPKTNKTAVSEVTIGEQLASSHPTMYKASKAHLSGSYQDDFVAGANKKKGQQILKGFAQLLLKTTSQQTSNSSAPSNPKSSPCSDELARIQSLLSADPASLSHHVDLPGMIFGCPLVQQTASAKYPVGFSDVDMLANLGAWGEVNALTGLIKMFTRRLPDGLFDLSRFCLCLCDFFGTALWNPVINAMPADSSSIPHRLEEAVFSVLFRMYNQSLELNNNQADEENRPSWRWHTLRFMMQHLRSVVALENYNSMSAQSLAICLGPVFFNSLFDGTQKNHVDILPQQVNRLVELLLINWDTYMEKLGEMPICVRRNSPASLDESSPVFGIQQAKRRGTCGNSSPTQEELILFSPRRPTTATCSLVDQASSDINLDKRTLTRVQLAIRSIVSSVQQQQQQQSQA</sequence>
<feature type="domain" description="Rho-GAP" evidence="3">
    <location>
        <begin position="207"/>
        <end position="428"/>
    </location>
</feature>
<evidence type="ECO:0000313" key="4">
    <source>
        <dbReference type="EMBL" id="KAL3317956.1"/>
    </source>
</evidence>
<feature type="compositionally biased region" description="Low complexity" evidence="2">
    <location>
        <begin position="44"/>
        <end position="55"/>
    </location>
</feature>
<dbReference type="InterPro" id="IPR050729">
    <property type="entry name" value="Rho-GAP"/>
</dbReference>
<feature type="compositionally biased region" description="Low complexity" evidence="2">
    <location>
        <begin position="7"/>
        <end position="20"/>
    </location>
</feature>
<dbReference type="AlphaFoldDB" id="A0ABD2QEJ0"/>
<reference evidence="4 5" key="1">
    <citation type="submission" date="2024-11" db="EMBL/GenBank/DDBJ databases">
        <title>Adaptive evolution of stress response genes in parasites aligns with host niche diversity.</title>
        <authorList>
            <person name="Hahn C."/>
            <person name="Resl P."/>
        </authorList>
    </citation>
    <scope>NUCLEOTIDE SEQUENCE [LARGE SCALE GENOMIC DNA]</scope>
    <source>
        <strain evidence="4">EGGRZ-B1_66</strain>
        <tissue evidence="4">Body</tissue>
    </source>
</reference>
<dbReference type="PANTHER" id="PTHR23176:SF129">
    <property type="entry name" value="RHO GTPASE ACTIVATING PROTEIN AT 16F, ISOFORM E-RELATED"/>
    <property type="match status" value="1"/>
</dbReference>
<evidence type="ECO:0000256" key="2">
    <source>
        <dbReference type="SAM" id="MobiDB-lite"/>
    </source>
</evidence>
<comment type="caution">
    <text evidence="4">The sequence shown here is derived from an EMBL/GenBank/DDBJ whole genome shotgun (WGS) entry which is preliminary data.</text>
</comment>
<dbReference type="EMBL" id="JBJKFK010000306">
    <property type="protein sequence ID" value="KAL3317956.1"/>
    <property type="molecule type" value="Genomic_DNA"/>
</dbReference>
<dbReference type="Pfam" id="PF00620">
    <property type="entry name" value="RhoGAP"/>
    <property type="match status" value="1"/>
</dbReference>
<keyword evidence="5" id="KW-1185">Reference proteome</keyword>
<keyword evidence="1" id="KW-0343">GTPase activation</keyword>
<protein>
    <recommendedName>
        <fullName evidence="3">Rho-GAP domain-containing protein</fullName>
    </recommendedName>
</protein>
<feature type="region of interest" description="Disordered" evidence="2">
    <location>
        <begin position="1"/>
        <end position="20"/>
    </location>
</feature>
<dbReference type="InterPro" id="IPR008936">
    <property type="entry name" value="Rho_GTPase_activation_prot"/>
</dbReference>
<evidence type="ECO:0000313" key="5">
    <source>
        <dbReference type="Proteomes" id="UP001626550"/>
    </source>
</evidence>
<dbReference type="Gene3D" id="1.10.555.10">
    <property type="entry name" value="Rho GTPase activation protein"/>
    <property type="match status" value="1"/>
</dbReference>